<dbReference type="InterPro" id="IPR036179">
    <property type="entry name" value="Ig-like_dom_sf"/>
</dbReference>
<comment type="subcellular location">
    <subcellularLocation>
        <location evidence="1">Membrane</location>
        <topology evidence="1">Single-pass type I membrane protein</topology>
    </subcellularLocation>
</comment>
<evidence type="ECO:0000256" key="6">
    <source>
        <dbReference type="ARBA" id="ARBA00023136"/>
    </source>
</evidence>
<dbReference type="SMART" id="SM00409">
    <property type="entry name" value="IG"/>
    <property type="match status" value="2"/>
</dbReference>
<dbReference type="GO" id="GO:0007155">
    <property type="term" value="P:cell adhesion"/>
    <property type="evidence" value="ECO:0007669"/>
    <property type="project" value="UniProtKB-KW"/>
</dbReference>
<dbReference type="RefSeq" id="XP_054854873.1">
    <property type="nucleotide sequence ID" value="XM_054998898.1"/>
</dbReference>
<keyword evidence="3" id="KW-0430">Lectin</keyword>
<name>A0AA97KDF6_EUBMA</name>
<feature type="non-terminal residue" evidence="10">
    <location>
        <position position="1"/>
    </location>
</feature>
<dbReference type="GeneID" id="129342941"/>
<dbReference type="PANTHER" id="PTHR12035">
    <property type="entry name" value="SIALIC ACID BINDING IMMUNOGLOBULIN-LIKE LECTIN"/>
    <property type="match status" value="1"/>
</dbReference>
<evidence type="ECO:0000256" key="1">
    <source>
        <dbReference type="ARBA" id="ARBA00004479"/>
    </source>
</evidence>
<reference evidence="10" key="1">
    <citation type="submission" date="2025-08" db="UniProtKB">
        <authorList>
            <consortium name="RefSeq"/>
        </authorList>
    </citation>
    <scope>IDENTIFICATION</scope>
    <source>
        <tissue evidence="10">Blood</tissue>
    </source>
</reference>
<evidence type="ECO:0000313" key="9">
    <source>
        <dbReference type="Proteomes" id="UP001190640"/>
    </source>
</evidence>
<proteinExistence type="inferred from homology"/>
<dbReference type="InterPro" id="IPR013783">
    <property type="entry name" value="Ig-like_fold"/>
</dbReference>
<dbReference type="GO" id="GO:0030246">
    <property type="term" value="F:carbohydrate binding"/>
    <property type="evidence" value="ECO:0007669"/>
    <property type="project" value="UniProtKB-KW"/>
</dbReference>
<organism evidence="9 10">
    <name type="scientific">Eublepharis macularius</name>
    <name type="common">Leopard gecko</name>
    <name type="synonym">Cyrtodactylus macularius</name>
    <dbReference type="NCBI Taxonomy" id="481883"/>
    <lineage>
        <taxon>Eukaryota</taxon>
        <taxon>Metazoa</taxon>
        <taxon>Chordata</taxon>
        <taxon>Craniata</taxon>
        <taxon>Vertebrata</taxon>
        <taxon>Euteleostomi</taxon>
        <taxon>Lepidosauria</taxon>
        <taxon>Squamata</taxon>
        <taxon>Bifurcata</taxon>
        <taxon>Gekkota</taxon>
        <taxon>Eublepharidae</taxon>
        <taxon>Eublepharinae</taxon>
        <taxon>Eublepharis</taxon>
    </lineage>
</organism>
<keyword evidence="5" id="KW-1133">Transmembrane helix</keyword>
<evidence type="ECO:0000256" key="2">
    <source>
        <dbReference type="ARBA" id="ARBA00022692"/>
    </source>
</evidence>
<evidence type="ECO:0000256" key="5">
    <source>
        <dbReference type="ARBA" id="ARBA00022989"/>
    </source>
</evidence>
<keyword evidence="4" id="KW-0130">Cell adhesion</keyword>
<keyword evidence="9" id="KW-1185">Reference proteome</keyword>
<evidence type="ECO:0000259" key="8">
    <source>
        <dbReference type="PROSITE" id="PS50835"/>
    </source>
</evidence>
<gene>
    <name evidence="10" type="primary">LOC129342941</name>
</gene>
<protein>
    <submittedName>
        <fullName evidence="10">Sialic acid-binding Ig-like lectin 14</fullName>
    </submittedName>
</protein>
<dbReference type="InterPro" id="IPR003599">
    <property type="entry name" value="Ig_sub"/>
</dbReference>
<dbReference type="SUPFAM" id="SSF48726">
    <property type="entry name" value="Immunoglobulin"/>
    <property type="match status" value="2"/>
</dbReference>
<dbReference type="PROSITE" id="PS50835">
    <property type="entry name" value="IG_LIKE"/>
    <property type="match status" value="2"/>
</dbReference>
<evidence type="ECO:0000256" key="3">
    <source>
        <dbReference type="ARBA" id="ARBA00022734"/>
    </source>
</evidence>
<dbReference type="Gene3D" id="2.60.40.10">
    <property type="entry name" value="Immunoglobulins"/>
    <property type="match status" value="2"/>
</dbReference>
<dbReference type="InterPro" id="IPR003598">
    <property type="entry name" value="Ig_sub2"/>
</dbReference>
<evidence type="ECO:0000313" key="10">
    <source>
        <dbReference type="RefSeq" id="XP_054854873.1"/>
    </source>
</evidence>
<keyword evidence="6" id="KW-0472">Membrane</keyword>
<dbReference type="SMART" id="SM00408">
    <property type="entry name" value="IGc2"/>
    <property type="match status" value="1"/>
</dbReference>
<sequence>TINKAEVDDQAVYHFRIEKGRRLRYSYLAEEEKVSVIVTEKIPDITFSGLLRAGHEASITCTAQWSPSSRQPIITWTGFSERSRGEITQHVSRNGVESHVDFTPTASDHLQNITCKATYFRGDSRVTVERTVTLIVFYPPKKIEFSGQLERSNGEVRYFTNISQIVAREGDSLVVHCDADGNPKSTAVWKLRFPATRLFIYNNKLTLSKIALEDAAPYICTARNIEGHTKESFHLQIS</sequence>
<evidence type="ECO:0000256" key="7">
    <source>
        <dbReference type="ARBA" id="ARBA00038361"/>
    </source>
</evidence>
<comment type="similarity">
    <text evidence="7">Belongs to the immunoglobulin superfamily. SIGLEC (sialic acid binding Ig-like lectin) family.</text>
</comment>
<keyword evidence="2" id="KW-0812">Transmembrane</keyword>
<dbReference type="InterPro" id="IPR051036">
    <property type="entry name" value="SIGLEC"/>
</dbReference>
<dbReference type="Pfam" id="PF13927">
    <property type="entry name" value="Ig_3"/>
    <property type="match status" value="1"/>
</dbReference>
<dbReference type="Proteomes" id="UP001190640">
    <property type="component" value="Chromosome 15"/>
</dbReference>
<dbReference type="AlphaFoldDB" id="A0AA97KDF6"/>
<dbReference type="GO" id="GO:0033691">
    <property type="term" value="F:sialic acid binding"/>
    <property type="evidence" value="ECO:0007669"/>
    <property type="project" value="TreeGrafter"/>
</dbReference>
<accession>A0AA97KDF6</accession>
<evidence type="ECO:0000256" key="4">
    <source>
        <dbReference type="ARBA" id="ARBA00022889"/>
    </source>
</evidence>
<dbReference type="KEGG" id="emc:129342941"/>
<dbReference type="GO" id="GO:0005886">
    <property type="term" value="C:plasma membrane"/>
    <property type="evidence" value="ECO:0007669"/>
    <property type="project" value="TreeGrafter"/>
</dbReference>
<feature type="domain" description="Ig-like" evidence="8">
    <location>
        <begin position="43"/>
        <end position="133"/>
    </location>
</feature>
<feature type="domain" description="Ig-like" evidence="8">
    <location>
        <begin position="140"/>
        <end position="238"/>
    </location>
</feature>
<dbReference type="PANTHER" id="PTHR12035:SF125">
    <property type="entry name" value="SIALIC ACID-BINDING IG-LIKE LECTIN 5"/>
    <property type="match status" value="1"/>
</dbReference>
<dbReference type="InterPro" id="IPR007110">
    <property type="entry name" value="Ig-like_dom"/>
</dbReference>